<evidence type="ECO:0000313" key="5">
    <source>
        <dbReference type="Proteomes" id="UP001072034"/>
    </source>
</evidence>
<feature type="compositionally biased region" description="Low complexity" evidence="1">
    <location>
        <begin position="274"/>
        <end position="284"/>
    </location>
</feature>
<evidence type="ECO:0000313" key="4">
    <source>
        <dbReference type="EMBL" id="MCZ0857108.1"/>
    </source>
</evidence>
<feature type="compositionally biased region" description="Pro residues" evidence="1">
    <location>
        <begin position="285"/>
        <end position="310"/>
    </location>
</feature>
<keyword evidence="5" id="KW-1185">Reference proteome</keyword>
<feature type="signal peptide" evidence="3">
    <location>
        <begin position="1"/>
        <end position="28"/>
    </location>
</feature>
<organism evidence="4 5">
    <name type="scientific">Actinomyces israelii</name>
    <dbReference type="NCBI Taxonomy" id="1659"/>
    <lineage>
        <taxon>Bacteria</taxon>
        <taxon>Bacillati</taxon>
        <taxon>Actinomycetota</taxon>
        <taxon>Actinomycetes</taxon>
        <taxon>Actinomycetales</taxon>
        <taxon>Actinomycetaceae</taxon>
        <taxon>Actinomyces</taxon>
    </lineage>
</organism>
<keyword evidence="2" id="KW-0472">Membrane</keyword>
<feature type="compositionally biased region" description="Polar residues" evidence="1">
    <location>
        <begin position="385"/>
        <end position="400"/>
    </location>
</feature>
<evidence type="ECO:0000256" key="3">
    <source>
        <dbReference type="SAM" id="SignalP"/>
    </source>
</evidence>
<comment type="caution">
    <text evidence="4">The sequence shown here is derived from an EMBL/GenBank/DDBJ whole genome shotgun (WGS) entry which is preliminary data.</text>
</comment>
<name>A0ABT4I5T7_9ACTO</name>
<gene>
    <name evidence="4" type="ORF">OHJ16_03475</name>
</gene>
<feature type="compositionally biased region" description="Pro residues" evidence="1">
    <location>
        <begin position="259"/>
        <end position="273"/>
    </location>
</feature>
<feature type="transmembrane region" description="Helical" evidence="2">
    <location>
        <begin position="501"/>
        <end position="521"/>
    </location>
</feature>
<reference evidence="4" key="1">
    <citation type="submission" date="2022-10" db="EMBL/GenBank/DDBJ databases">
        <title>Genome sequence of Actinomyces israelii ATCC 10048.</title>
        <authorList>
            <person name="Watt R.M."/>
            <person name="Tong W.M."/>
        </authorList>
    </citation>
    <scope>NUCLEOTIDE SEQUENCE</scope>
    <source>
        <strain evidence="4">ATCC 10048</strain>
    </source>
</reference>
<accession>A0ABT4I5T7</accession>
<dbReference type="RefSeq" id="WP_268916761.1">
    <property type="nucleotide sequence ID" value="NZ_JAPTMY010000005.1"/>
</dbReference>
<evidence type="ECO:0000256" key="2">
    <source>
        <dbReference type="SAM" id="Phobius"/>
    </source>
</evidence>
<keyword evidence="3" id="KW-0732">Signal</keyword>
<dbReference type="EMBL" id="JAPTMY010000005">
    <property type="protein sequence ID" value="MCZ0857108.1"/>
    <property type="molecule type" value="Genomic_DNA"/>
</dbReference>
<sequence>MTRPQRCTASRRRVGLSARAAFVLPAVAAAALTTGAGGAAAVGTDAVAPGSPSVLAAADAGGPAEGRCEEDAAQVVTGAADGAGASYGPEESVRLTGSGWCANGSLLQGERSVRVRLVAVGGYASQEEIMVPVTFVDGAFDATVQLGGLYALSGQGPGSYYLSVTVDSRQYVGTGQFQIAESASRSADQSASEPTTAPEPAGQADVADGAEPAPESAQEAMAAPGPASEPDGEPVPRSADQSASEPTTAPEPVDDVEPSPQPDPEPTPEPTPESTPSSGPAETPASPPAPDAPGGPAAPPDPPRSEPTPAGPSGSTSQPGGGGSDGERPVPPGSQDVPGGPSGAPADPGTGPAPEPGTEPTADTGAGRGRPTTKPAAPVADASQLDASNAGSLSGTRRGNTVSLILPSDKAKKDDWVAVFLFPDESTPGWTQVDASNSVSIDVSNLEAGTYQLAVGDRDSHLLGWAQLEITTAAADTSEPARMTVGTASVPQPGVLGRDDWMLVSAGGLLLVGAASFLILASPTLTGRRR</sequence>
<feature type="compositionally biased region" description="Polar residues" evidence="1">
    <location>
        <begin position="182"/>
        <end position="195"/>
    </location>
</feature>
<protein>
    <submittedName>
        <fullName evidence="4">Uncharacterized protein</fullName>
    </submittedName>
</protein>
<dbReference type="Proteomes" id="UP001072034">
    <property type="component" value="Unassembled WGS sequence"/>
</dbReference>
<evidence type="ECO:0000256" key="1">
    <source>
        <dbReference type="SAM" id="MobiDB-lite"/>
    </source>
</evidence>
<proteinExistence type="predicted"/>
<keyword evidence="2" id="KW-0812">Transmembrane</keyword>
<feature type="chain" id="PRO_5045327991" evidence="3">
    <location>
        <begin position="29"/>
        <end position="530"/>
    </location>
</feature>
<keyword evidence="2" id="KW-1133">Transmembrane helix</keyword>
<feature type="region of interest" description="Disordered" evidence="1">
    <location>
        <begin position="182"/>
        <end position="400"/>
    </location>
</feature>